<evidence type="ECO:0000256" key="1">
    <source>
        <dbReference type="ARBA" id="ARBA00004479"/>
    </source>
</evidence>
<reference evidence="13" key="2">
    <citation type="submission" date="2014-03" db="EMBL/GenBank/DDBJ databases">
        <authorList>
            <person name="Genoscope - CEA"/>
        </authorList>
    </citation>
    <scope>NUCLEOTIDE SEQUENCE</scope>
</reference>
<evidence type="ECO:0000256" key="2">
    <source>
        <dbReference type="ARBA" id="ARBA00022692"/>
    </source>
</evidence>
<dbReference type="EMBL" id="FR941808">
    <property type="protein sequence ID" value="CDQ98936.1"/>
    <property type="molecule type" value="Genomic_DNA"/>
</dbReference>
<dbReference type="STRING" id="8022.A0A060Z4J0"/>
<dbReference type="Pfam" id="PF19699">
    <property type="entry name" value="CLSTN_C"/>
    <property type="match status" value="1"/>
</dbReference>
<evidence type="ECO:0000256" key="11">
    <source>
        <dbReference type="SAM" id="Phobius"/>
    </source>
</evidence>
<evidence type="ECO:0000256" key="10">
    <source>
        <dbReference type="SAM" id="MobiDB-lite"/>
    </source>
</evidence>
<evidence type="ECO:0000256" key="7">
    <source>
        <dbReference type="ARBA" id="ARBA00022989"/>
    </source>
</evidence>
<dbReference type="GO" id="GO:0051965">
    <property type="term" value="P:positive regulation of synapse assembly"/>
    <property type="evidence" value="ECO:0007669"/>
    <property type="project" value="TreeGrafter"/>
</dbReference>
<dbReference type="GO" id="GO:0045211">
    <property type="term" value="C:postsynaptic membrane"/>
    <property type="evidence" value="ECO:0007669"/>
    <property type="project" value="TreeGrafter"/>
</dbReference>
<feature type="compositionally biased region" description="Acidic residues" evidence="10">
    <location>
        <begin position="209"/>
        <end position="222"/>
    </location>
</feature>
<evidence type="ECO:0000256" key="6">
    <source>
        <dbReference type="ARBA" id="ARBA00022889"/>
    </source>
</evidence>
<evidence type="ECO:0000313" key="14">
    <source>
        <dbReference type="Proteomes" id="UP000193380"/>
    </source>
</evidence>
<dbReference type="PANTHER" id="PTHR14139">
    <property type="entry name" value="CALSYNTENIN"/>
    <property type="match status" value="1"/>
</dbReference>
<dbReference type="PaxDb" id="8022-A0A060Z4J0"/>
<comment type="subcellular location">
    <subcellularLocation>
        <location evidence="1">Membrane</location>
        <topology evidence="1">Single-pass type I membrane protein</topology>
    </subcellularLocation>
</comment>
<keyword evidence="8 11" id="KW-0472">Membrane</keyword>
<dbReference type="GO" id="GO:0050806">
    <property type="term" value="P:positive regulation of synaptic transmission"/>
    <property type="evidence" value="ECO:0007669"/>
    <property type="project" value="TreeGrafter"/>
</dbReference>
<feature type="domain" description="Calsyntenin C-terminal" evidence="12">
    <location>
        <begin position="2"/>
        <end position="234"/>
    </location>
</feature>
<evidence type="ECO:0000256" key="3">
    <source>
        <dbReference type="ARBA" id="ARBA00022729"/>
    </source>
</evidence>
<gene>
    <name evidence="13" type="ORF">GSONMT00001495001</name>
</gene>
<evidence type="ECO:0000259" key="12">
    <source>
        <dbReference type="Pfam" id="PF19699"/>
    </source>
</evidence>
<dbReference type="Proteomes" id="UP000193380">
    <property type="component" value="Unassembled WGS sequence"/>
</dbReference>
<keyword evidence="5" id="KW-0106">Calcium</keyword>
<evidence type="ECO:0000256" key="8">
    <source>
        <dbReference type="ARBA" id="ARBA00023136"/>
    </source>
</evidence>
<feature type="transmembrane region" description="Helical" evidence="11">
    <location>
        <begin position="175"/>
        <end position="198"/>
    </location>
</feature>
<evidence type="ECO:0000256" key="4">
    <source>
        <dbReference type="ARBA" id="ARBA00022737"/>
    </source>
</evidence>
<protein>
    <recommendedName>
        <fullName evidence="12">Calsyntenin C-terminal domain-containing protein</fullName>
    </recommendedName>
</protein>
<feature type="region of interest" description="Disordered" evidence="10">
    <location>
        <begin position="203"/>
        <end position="222"/>
    </location>
</feature>
<keyword evidence="4" id="KW-0677">Repeat</keyword>
<keyword evidence="6" id="KW-0130">Cell adhesion</keyword>
<evidence type="ECO:0000313" key="13">
    <source>
        <dbReference type="EMBL" id="CDQ98936.1"/>
    </source>
</evidence>
<dbReference type="GO" id="GO:0009986">
    <property type="term" value="C:cell surface"/>
    <property type="evidence" value="ECO:0007669"/>
    <property type="project" value="TreeGrafter"/>
</dbReference>
<keyword evidence="2 11" id="KW-0812">Transmembrane</keyword>
<name>A0A060Z4J0_ONCMY</name>
<accession>A0A060Z4J0</accession>
<sequence length="259" mass="28939">MGVAPFKELRITSTVTKGDGVPFSAVYRPGVLEAMHNLDYCDVLVIGEELNPEQESLEIHHSSLMGKHLDATNSTSGISIYGVDSMAHYEEALRQVRYRNWRPATLSNRRFRLTCSELNGRYTSNEFNLEVSLVHNAAPVEHVNHMAVQSQYMRSVHHPLMVHSVNSHISGTPPAATVVVVICIAALVCIVVLGIYRLHSTHQDSSKSEEDEAKDPEMDWDDSTLTITVNPMEVRGHYTKEFPEKALSTKINSKALMKI</sequence>
<evidence type="ECO:0000256" key="5">
    <source>
        <dbReference type="ARBA" id="ARBA00022837"/>
    </source>
</evidence>
<dbReference type="AlphaFoldDB" id="A0A060Z4J0"/>
<evidence type="ECO:0000256" key="9">
    <source>
        <dbReference type="ARBA" id="ARBA00023180"/>
    </source>
</evidence>
<proteinExistence type="predicted"/>
<keyword evidence="9" id="KW-0325">Glycoprotein</keyword>
<reference evidence="13" key="1">
    <citation type="journal article" date="2014" name="Nat. Commun.">
        <title>The rainbow trout genome provides novel insights into evolution after whole-genome duplication in vertebrates.</title>
        <authorList>
            <person name="Berthelot C."/>
            <person name="Brunet F."/>
            <person name="Chalopin D."/>
            <person name="Juanchich A."/>
            <person name="Bernard M."/>
            <person name="Noel B."/>
            <person name="Bento P."/>
            <person name="Da Silva C."/>
            <person name="Labadie K."/>
            <person name="Alberti A."/>
            <person name="Aury J.M."/>
            <person name="Louis A."/>
            <person name="Dehais P."/>
            <person name="Bardou P."/>
            <person name="Montfort J."/>
            <person name="Klopp C."/>
            <person name="Cabau C."/>
            <person name="Gaspin C."/>
            <person name="Thorgaard G.H."/>
            <person name="Boussaha M."/>
            <person name="Quillet E."/>
            <person name="Guyomard R."/>
            <person name="Galiana D."/>
            <person name="Bobe J."/>
            <person name="Volff J.N."/>
            <person name="Genet C."/>
            <person name="Wincker P."/>
            <person name="Jaillon O."/>
            <person name="Roest Crollius H."/>
            <person name="Guiguen Y."/>
        </authorList>
    </citation>
    <scope>NUCLEOTIDE SEQUENCE [LARGE SCALE GENOMIC DNA]</scope>
</reference>
<keyword evidence="7 11" id="KW-1133">Transmembrane helix</keyword>
<dbReference type="GO" id="GO:0007155">
    <property type="term" value="P:cell adhesion"/>
    <property type="evidence" value="ECO:0007669"/>
    <property type="project" value="UniProtKB-KW"/>
</dbReference>
<dbReference type="InterPro" id="IPR045588">
    <property type="entry name" value="CLSTN_C"/>
</dbReference>
<keyword evidence="3" id="KW-0732">Signal</keyword>
<organism evidence="13 14">
    <name type="scientific">Oncorhynchus mykiss</name>
    <name type="common">Rainbow trout</name>
    <name type="synonym">Salmo gairdneri</name>
    <dbReference type="NCBI Taxonomy" id="8022"/>
    <lineage>
        <taxon>Eukaryota</taxon>
        <taxon>Metazoa</taxon>
        <taxon>Chordata</taxon>
        <taxon>Craniata</taxon>
        <taxon>Vertebrata</taxon>
        <taxon>Euteleostomi</taxon>
        <taxon>Actinopterygii</taxon>
        <taxon>Neopterygii</taxon>
        <taxon>Teleostei</taxon>
        <taxon>Protacanthopterygii</taxon>
        <taxon>Salmoniformes</taxon>
        <taxon>Salmonidae</taxon>
        <taxon>Salmoninae</taxon>
        <taxon>Oncorhynchus</taxon>
    </lineage>
</organism>
<dbReference type="PANTHER" id="PTHR14139:SF6">
    <property type="entry name" value="CALSYNTENIN-2 ISOFORM X1-RELATED"/>
    <property type="match status" value="1"/>
</dbReference>